<sequence>MLASFFIVDSQLEQTTMAKKFDVVVIGAGAAGLMCAAEAGKRGRSVLVVDHGKKPPGRKILISGGGRCNFTNYDVNANNYVCRNPHFVKSALSQYTNWDFIAMVAKYDIAYEERDHGQLFCLDSAKDIVNMLLAECDQPTVSQRYQVDVHNIEQTDSGFRLMLNTESVECESLVVATGGLSMPKLGATPFGYQIAEQFGLKMVPTTAGLVPFTLHVEDKEAFADLSGIAIPAVVETENGVSFKENLLFTHRGLSGPVILQASSYWLPGQAVTIDLLPDVSLDETLNAMREKHPNQSLKNSLARLLPKRLIEVLIERGDLVDKPLKQFNPKDISQMHQYFHHWTIAPNGTEGYRTAEVTLGGVDTDELSSKTLEAKKVKGLFFAGEVMDVSGWLGGYNFQWAWSSGFVVGQNA</sequence>
<comment type="cofactor">
    <cofactor evidence="1">
        <name>FAD</name>
        <dbReference type="ChEBI" id="CHEBI:57692"/>
    </cofactor>
</comment>
<dbReference type="Pfam" id="PF03486">
    <property type="entry name" value="HI0933_like"/>
    <property type="match status" value="1"/>
</dbReference>
<organism evidence="6 7">
    <name type="scientific">Photobacterium damsela subsp. piscicida</name>
    <name type="common">Pasteurella piscicida</name>
    <dbReference type="NCBI Taxonomy" id="38294"/>
    <lineage>
        <taxon>Bacteria</taxon>
        <taxon>Pseudomonadati</taxon>
        <taxon>Pseudomonadota</taxon>
        <taxon>Gammaproteobacteria</taxon>
        <taxon>Vibrionales</taxon>
        <taxon>Vibrionaceae</taxon>
        <taxon>Photobacterium</taxon>
    </lineage>
</organism>
<dbReference type="PRINTS" id="PR00368">
    <property type="entry name" value="FADPNR"/>
</dbReference>
<feature type="domain" description="RsdA/BaiN/AoA(So)-like insert" evidence="5">
    <location>
        <begin position="207"/>
        <end position="357"/>
    </location>
</feature>
<accession>A0AAD1CCN0</accession>
<dbReference type="AlphaFoldDB" id="A0AAD1CCN0"/>
<dbReference type="InterPro" id="IPR055178">
    <property type="entry name" value="RsdA/BaiN/AoA(So)-like_dom"/>
</dbReference>
<dbReference type="SUPFAM" id="SSF160996">
    <property type="entry name" value="HI0933 insert domain-like"/>
    <property type="match status" value="1"/>
</dbReference>
<feature type="domain" description="RsdA/BaiN/AoA(So)-like Rossmann fold-like" evidence="4">
    <location>
        <begin position="22"/>
        <end position="410"/>
    </location>
</feature>
<evidence type="ECO:0000313" key="7">
    <source>
        <dbReference type="Proteomes" id="UP000218676"/>
    </source>
</evidence>
<dbReference type="Gene3D" id="3.50.50.60">
    <property type="entry name" value="FAD/NAD(P)-binding domain"/>
    <property type="match status" value="1"/>
</dbReference>
<dbReference type="SUPFAM" id="SSF51905">
    <property type="entry name" value="FAD/NAD(P)-binding domain"/>
    <property type="match status" value="1"/>
</dbReference>
<dbReference type="Proteomes" id="UP000218676">
    <property type="component" value="Chromosome 1"/>
</dbReference>
<evidence type="ECO:0000313" key="6">
    <source>
        <dbReference type="EMBL" id="BAX51509.1"/>
    </source>
</evidence>
<proteinExistence type="predicted"/>
<reference evidence="7" key="1">
    <citation type="submission" date="2017-05" db="EMBL/GenBank/DDBJ databases">
        <title>Whole genome sequence of fish pathogenic bacteria, Photobacterium damselae subsp. piscicida, strain 91-197, isolated from hybrid striped bass (Morone sp.) in USA.</title>
        <authorList>
            <person name="Teru Y."/>
            <person name="Hikima J."/>
            <person name="Kono T."/>
            <person name="Sakai M."/>
            <person name="Takano T."/>
            <person name="Hawke J.P."/>
            <person name="Takeyama H."/>
            <person name="Aoki T."/>
        </authorList>
    </citation>
    <scope>NUCLEOTIDE SEQUENCE [LARGE SCALE GENOMIC DNA]</scope>
    <source>
        <strain evidence="7">91-197</strain>
    </source>
</reference>
<dbReference type="NCBIfam" id="TIGR00275">
    <property type="entry name" value="aminoacetone oxidase family FAD-binding enzyme"/>
    <property type="match status" value="1"/>
</dbReference>
<dbReference type="InterPro" id="IPR057661">
    <property type="entry name" value="RsdA/BaiN/AoA(So)_Rossmann"/>
</dbReference>
<evidence type="ECO:0000256" key="3">
    <source>
        <dbReference type="ARBA" id="ARBA00022827"/>
    </source>
</evidence>
<protein>
    <submittedName>
        <fullName evidence="6">Tricarballylate dehydrogenase</fullName>
    </submittedName>
</protein>
<dbReference type="PRINTS" id="PR00411">
    <property type="entry name" value="PNDRDTASEI"/>
</dbReference>
<dbReference type="Pfam" id="PF22780">
    <property type="entry name" value="HI0933_like_1st"/>
    <property type="match status" value="1"/>
</dbReference>
<keyword evidence="3" id="KW-0274">FAD</keyword>
<dbReference type="PANTHER" id="PTHR42887">
    <property type="entry name" value="OS12G0638800 PROTEIN"/>
    <property type="match status" value="1"/>
</dbReference>
<dbReference type="EMBL" id="AP018045">
    <property type="protein sequence ID" value="BAX51509.1"/>
    <property type="molecule type" value="Genomic_DNA"/>
</dbReference>
<evidence type="ECO:0000259" key="4">
    <source>
        <dbReference type="Pfam" id="PF03486"/>
    </source>
</evidence>
<dbReference type="InterPro" id="IPR004792">
    <property type="entry name" value="BaiN-like"/>
</dbReference>
<evidence type="ECO:0000259" key="5">
    <source>
        <dbReference type="Pfam" id="PF22780"/>
    </source>
</evidence>
<evidence type="ECO:0000256" key="2">
    <source>
        <dbReference type="ARBA" id="ARBA00022630"/>
    </source>
</evidence>
<gene>
    <name evidence="6" type="ORF">PDPUS_1_00134</name>
</gene>
<dbReference type="InterPro" id="IPR036188">
    <property type="entry name" value="FAD/NAD-bd_sf"/>
</dbReference>
<evidence type="ECO:0000256" key="1">
    <source>
        <dbReference type="ARBA" id="ARBA00001974"/>
    </source>
</evidence>
<dbReference type="InterPro" id="IPR023166">
    <property type="entry name" value="BaiN-like_dom_sf"/>
</dbReference>
<dbReference type="Gene3D" id="1.10.8.260">
    <property type="entry name" value="HI0933 insert domain-like"/>
    <property type="match status" value="1"/>
</dbReference>
<name>A0AAD1CCN0_PHODP</name>
<dbReference type="Gene3D" id="2.40.30.10">
    <property type="entry name" value="Translation factors"/>
    <property type="match status" value="1"/>
</dbReference>
<dbReference type="PANTHER" id="PTHR42887:SF2">
    <property type="entry name" value="OS12G0638800 PROTEIN"/>
    <property type="match status" value="1"/>
</dbReference>
<keyword evidence="2" id="KW-0285">Flavoprotein</keyword>